<feature type="compositionally biased region" description="Basic and acidic residues" evidence="1">
    <location>
        <begin position="130"/>
        <end position="139"/>
    </location>
</feature>
<protein>
    <submittedName>
        <fullName evidence="2">Uncharacterized protein</fullName>
    </submittedName>
</protein>
<keyword evidence="3" id="KW-1185">Reference proteome</keyword>
<name>A0ABN8B7M5_CHISP</name>
<feature type="region of interest" description="Disordered" evidence="1">
    <location>
        <begin position="103"/>
        <end position="158"/>
    </location>
</feature>
<gene>
    <name evidence="2" type="ORF">CHILSU_LOCUS5225</name>
</gene>
<accession>A0ABN8B7M5</accession>
<evidence type="ECO:0000313" key="3">
    <source>
        <dbReference type="Proteomes" id="UP001153292"/>
    </source>
</evidence>
<evidence type="ECO:0000256" key="1">
    <source>
        <dbReference type="SAM" id="MobiDB-lite"/>
    </source>
</evidence>
<organism evidence="2 3">
    <name type="scientific">Chilo suppressalis</name>
    <name type="common">Asiatic rice borer moth</name>
    <dbReference type="NCBI Taxonomy" id="168631"/>
    <lineage>
        <taxon>Eukaryota</taxon>
        <taxon>Metazoa</taxon>
        <taxon>Ecdysozoa</taxon>
        <taxon>Arthropoda</taxon>
        <taxon>Hexapoda</taxon>
        <taxon>Insecta</taxon>
        <taxon>Pterygota</taxon>
        <taxon>Neoptera</taxon>
        <taxon>Endopterygota</taxon>
        <taxon>Lepidoptera</taxon>
        <taxon>Glossata</taxon>
        <taxon>Ditrysia</taxon>
        <taxon>Pyraloidea</taxon>
        <taxon>Crambidae</taxon>
        <taxon>Crambinae</taxon>
        <taxon>Chilo</taxon>
    </lineage>
</organism>
<feature type="compositionally biased region" description="Acidic residues" evidence="1">
    <location>
        <begin position="140"/>
        <end position="158"/>
    </location>
</feature>
<dbReference type="Proteomes" id="UP001153292">
    <property type="component" value="Chromosome 2"/>
</dbReference>
<reference evidence="2" key="1">
    <citation type="submission" date="2021-12" db="EMBL/GenBank/DDBJ databases">
        <authorList>
            <person name="King R."/>
        </authorList>
    </citation>
    <scope>NUCLEOTIDE SEQUENCE</scope>
</reference>
<sequence>MTSDTLTAPSRLLERPLSEPIDSLDEIALQIPSSKLKEMKNEVRELKNYIGSLGDQYEDVMKENSETKALMKELRKDNDYLKTSFEDISQRLNKMKQKFNEVECNEIDNDNDDEDVYNNNDDEDHDDNDDGHHDDNYNDDHDDSDSDHDDTDDNMGKQ</sequence>
<dbReference type="Gene3D" id="1.20.1480.30">
    <property type="entry name" value="Designed four-helix bundle protein"/>
    <property type="match status" value="1"/>
</dbReference>
<feature type="compositionally biased region" description="Acidic residues" evidence="1">
    <location>
        <begin position="103"/>
        <end position="129"/>
    </location>
</feature>
<dbReference type="EMBL" id="OU963895">
    <property type="protein sequence ID" value="CAH0401988.1"/>
    <property type="molecule type" value="Genomic_DNA"/>
</dbReference>
<evidence type="ECO:0000313" key="2">
    <source>
        <dbReference type="EMBL" id="CAH0401988.1"/>
    </source>
</evidence>
<proteinExistence type="predicted"/>